<evidence type="ECO:0000313" key="2">
    <source>
        <dbReference type="EMBL" id="MCT7376924.1"/>
    </source>
</evidence>
<evidence type="ECO:0000256" key="1">
    <source>
        <dbReference type="SAM" id="Phobius"/>
    </source>
</evidence>
<dbReference type="InterPro" id="IPR036514">
    <property type="entry name" value="SGNH_hydro_sf"/>
</dbReference>
<protein>
    <recommendedName>
        <fullName evidence="4">SGNH hydrolase-type esterase domain-containing protein</fullName>
    </recommendedName>
</protein>
<keyword evidence="1" id="KW-1133">Transmembrane helix</keyword>
<sequence length="440" mass="49693">MVKRIRLPMARRPFYREADTRSAMVSPLELSTETAVAGTRHDTGSAVETPTGRVGRKARGRAAAIAGNLLLLGLSIAFVVALFETFLAAFPQFQVQANEGKYLFCSPPYTRHVEHPVFGYTESPGASYFERNSRLDPWYYVRVNEEGFRDNQSHDGERVIVLGDSMLRGTLVNEHETFASLMNQWHPDMGFHIYGVGGYGQANTLELYRDKGATLPHRLVIQQFTLPNDLDDNVERAKRAGDGIEVDFEKITAKTTESTIFLLEVHKFIWRVSSLYRIVYNFSIRSHFENWDARRDIDNALELTRRLLVALAEAARANNADLLLLAIPGWPEIVGRDDGMAPERQREMLRAFVSETANAHLLDVTPRLVEADPSRTYGVIDKHLTPYGHFLVAEVLDQWMEEGWHGGPGGIASEREFVQQPAISPDCSLTDDYLEWVQPI</sequence>
<name>A0ABT2LUR3_9HYPH</name>
<keyword evidence="1" id="KW-0812">Transmembrane</keyword>
<dbReference type="EMBL" id="JAOCZP010000005">
    <property type="protein sequence ID" value="MCT7376924.1"/>
    <property type="molecule type" value="Genomic_DNA"/>
</dbReference>
<proteinExistence type="predicted"/>
<keyword evidence="1" id="KW-0472">Membrane</keyword>
<keyword evidence="3" id="KW-1185">Reference proteome</keyword>
<dbReference type="SUPFAM" id="SSF52266">
    <property type="entry name" value="SGNH hydrolase"/>
    <property type="match status" value="1"/>
</dbReference>
<gene>
    <name evidence="2" type="ORF">N5A92_18010</name>
</gene>
<evidence type="ECO:0000313" key="3">
    <source>
        <dbReference type="Proteomes" id="UP001320831"/>
    </source>
</evidence>
<dbReference type="Proteomes" id="UP001320831">
    <property type="component" value="Unassembled WGS sequence"/>
</dbReference>
<dbReference type="RefSeq" id="WP_260905172.1">
    <property type="nucleotide sequence ID" value="NZ_JAOCZP010000005.1"/>
</dbReference>
<dbReference type="Gene3D" id="3.40.50.1110">
    <property type="entry name" value="SGNH hydrolase"/>
    <property type="match status" value="1"/>
</dbReference>
<comment type="caution">
    <text evidence="2">The sequence shown here is derived from an EMBL/GenBank/DDBJ whole genome shotgun (WGS) entry which is preliminary data.</text>
</comment>
<accession>A0ABT2LUR3</accession>
<reference evidence="2 3" key="1">
    <citation type="submission" date="2022-09" db="EMBL/GenBank/DDBJ databases">
        <title>Chelativorans salina sp. nov., a novel slightly halophilic bacterium isolated from a saline lake sediment enrichment.</title>
        <authorList>
            <person name="Gao L."/>
            <person name="Fang B.-Z."/>
            <person name="Li W.-J."/>
        </authorList>
    </citation>
    <scope>NUCLEOTIDE SEQUENCE [LARGE SCALE GENOMIC DNA]</scope>
    <source>
        <strain evidence="2 3">EGI FJ00035</strain>
    </source>
</reference>
<evidence type="ECO:0008006" key="4">
    <source>
        <dbReference type="Google" id="ProtNLM"/>
    </source>
</evidence>
<organism evidence="2 3">
    <name type="scientific">Chelativorans salis</name>
    <dbReference type="NCBI Taxonomy" id="2978478"/>
    <lineage>
        <taxon>Bacteria</taxon>
        <taxon>Pseudomonadati</taxon>
        <taxon>Pseudomonadota</taxon>
        <taxon>Alphaproteobacteria</taxon>
        <taxon>Hyphomicrobiales</taxon>
        <taxon>Phyllobacteriaceae</taxon>
        <taxon>Chelativorans</taxon>
    </lineage>
</organism>
<feature type="transmembrane region" description="Helical" evidence="1">
    <location>
        <begin position="62"/>
        <end position="83"/>
    </location>
</feature>